<dbReference type="RefSeq" id="WP_200507615.1">
    <property type="nucleotide sequence ID" value="NZ_JAEHFX010000011.1"/>
</dbReference>
<evidence type="ECO:0000313" key="3">
    <source>
        <dbReference type="EMBL" id="MBK0404724.1"/>
    </source>
</evidence>
<gene>
    <name evidence="3" type="ORF">I5M27_17150</name>
</gene>
<sequence length="446" mass="51600">MTFSFRNHTIFALLSLSLLGCVPLGEPITGENTTVAKTPEYYAQRTLQYSDHIYSDAIRTVQFYAGTNTAEDVLTAPVISFAQSVPVILEFDELSEVQKRFRVKLVHCDYNWAPSTLSEIQYANDYNEYYITDIRPNGNTKVPFFHYAFRVPRVKISGNYLLVVSDEQGNYVMTRRFMVYENVVAASLIPTFSAGVGERYSMQQLNINIMYGKYELVNPMQEVKIVLRQNQRWDNAKFNIRPTYVHDAQQRLEYTFYDARNNFLGLNEFRVFDTRSLRYTGFNLASINREVNPTEVLLTVQQSRGKDVYARYPDVNGKFIIDNREYGNGDTEGDYAWVNFQVKAETEAPGPVYVLGQLSEWKAQENFKLTYHPTEKAYTGRALLKQGYYNFMLAVKMPDGTLDERYFENSFADTENFYDLLVYYRPPGSRADLLISYVAQQVNGDR</sequence>
<accession>A0ABS1C5S5</accession>
<name>A0ABS1C5S5_9BACT</name>
<dbReference type="EMBL" id="JAEHFX010000011">
    <property type="protein sequence ID" value="MBK0404724.1"/>
    <property type="molecule type" value="Genomic_DNA"/>
</dbReference>
<dbReference type="PROSITE" id="PS51257">
    <property type="entry name" value="PROKAR_LIPOPROTEIN"/>
    <property type="match status" value="1"/>
</dbReference>
<protein>
    <submittedName>
        <fullName evidence="3">DUF5103 domain-containing protein</fullName>
    </submittedName>
</protein>
<feature type="chain" id="PRO_5046153447" evidence="1">
    <location>
        <begin position="21"/>
        <end position="446"/>
    </location>
</feature>
<comment type="caution">
    <text evidence="3">The sequence shown here is derived from an EMBL/GenBank/DDBJ whole genome shotgun (WGS) entry which is preliminary data.</text>
</comment>
<feature type="signal peptide" evidence="1">
    <location>
        <begin position="1"/>
        <end position="20"/>
    </location>
</feature>
<evidence type="ECO:0000256" key="1">
    <source>
        <dbReference type="SAM" id="SignalP"/>
    </source>
</evidence>
<feature type="domain" description="Type 9 secretion system plug protein N-terminal" evidence="2">
    <location>
        <begin position="58"/>
        <end position="181"/>
    </location>
</feature>
<proteinExistence type="predicted"/>
<organism evidence="3 4">
    <name type="scientific">Adhaeribacter terrigena</name>
    <dbReference type="NCBI Taxonomy" id="2793070"/>
    <lineage>
        <taxon>Bacteria</taxon>
        <taxon>Pseudomonadati</taxon>
        <taxon>Bacteroidota</taxon>
        <taxon>Cytophagia</taxon>
        <taxon>Cytophagales</taxon>
        <taxon>Hymenobacteraceae</taxon>
        <taxon>Adhaeribacter</taxon>
    </lineage>
</organism>
<keyword evidence="4" id="KW-1185">Reference proteome</keyword>
<keyword evidence="1" id="KW-0732">Signal</keyword>
<dbReference type="InterPro" id="IPR031345">
    <property type="entry name" value="T9SS_Plug_N"/>
</dbReference>
<evidence type="ECO:0000259" key="2">
    <source>
        <dbReference type="Pfam" id="PF17116"/>
    </source>
</evidence>
<reference evidence="3 4" key="1">
    <citation type="submission" date="2020-12" db="EMBL/GenBank/DDBJ databases">
        <title>Bacterial novel species Adhaeribacter sp. BT258 isolated from soil.</title>
        <authorList>
            <person name="Jung H.-Y."/>
        </authorList>
    </citation>
    <scope>NUCLEOTIDE SEQUENCE [LARGE SCALE GENOMIC DNA]</scope>
    <source>
        <strain evidence="3 4">BT258</strain>
    </source>
</reference>
<evidence type="ECO:0000313" key="4">
    <source>
        <dbReference type="Proteomes" id="UP000644147"/>
    </source>
</evidence>
<dbReference type="Proteomes" id="UP000644147">
    <property type="component" value="Unassembled WGS sequence"/>
</dbReference>
<dbReference type="Pfam" id="PF17116">
    <property type="entry name" value="T9SS_plug_1st"/>
    <property type="match status" value="1"/>
</dbReference>